<keyword evidence="5" id="KW-0395">Inflammatory response</keyword>
<dbReference type="Pfam" id="PF05729">
    <property type="entry name" value="NACHT"/>
    <property type="match status" value="1"/>
</dbReference>
<evidence type="ECO:0000256" key="3">
    <source>
        <dbReference type="ARBA" id="ARBA00022588"/>
    </source>
</evidence>
<feature type="region of interest" description="Disordered" evidence="6">
    <location>
        <begin position="522"/>
        <end position="549"/>
    </location>
</feature>
<dbReference type="CDD" id="cd08330">
    <property type="entry name" value="CARD_ASC_NALP1"/>
    <property type="match status" value="1"/>
</dbReference>
<dbReference type="PROSITE" id="PS51830">
    <property type="entry name" value="FIIND"/>
    <property type="match status" value="1"/>
</dbReference>
<dbReference type="Gene3D" id="3.40.50.300">
    <property type="entry name" value="P-loop containing nucleotide triphosphate hydrolases"/>
    <property type="match status" value="1"/>
</dbReference>
<dbReference type="Gene3D" id="1.10.533.10">
    <property type="entry name" value="Death Domain, Fas"/>
    <property type="match status" value="1"/>
</dbReference>
<feature type="compositionally biased region" description="Polar residues" evidence="6">
    <location>
        <begin position="13"/>
        <end position="23"/>
    </location>
</feature>
<dbReference type="Pfam" id="PF13553">
    <property type="entry name" value="FIIND"/>
    <property type="match status" value="1"/>
</dbReference>
<keyword evidence="4" id="KW-0391">Immunity</keyword>
<dbReference type="PANTHER" id="PTHR46985">
    <property type="entry name" value="NACHT, LRR AND PYD DOMAINS-CONTAINING PROTEIN 1"/>
    <property type="match status" value="1"/>
</dbReference>
<comment type="subcellular location">
    <subcellularLocation>
        <location evidence="1">Cytoplasm</location>
        <location evidence="1">Cytosol</location>
    </subcellularLocation>
</comment>
<feature type="compositionally biased region" description="Low complexity" evidence="6">
    <location>
        <begin position="529"/>
        <end position="544"/>
    </location>
</feature>
<dbReference type="GO" id="GO:0005829">
    <property type="term" value="C:cytosol"/>
    <property type="evidence" value="ECO:0007669"/>
    <property type="project" value="UniProtKB-SubCell"/>
</dbReference>
<dbReference type="PANTHER" id="PTHR46985:SF2">
    <property type="entry name" value="APOPTOSIS-ASSOCIATED SPECK-LIKE PROTEIN CONTAINING A CARD"/>
    <property type="match status" value="1"/>
</dbReference>
<evidence type="ECO:0000256" key="2">
    <source>
        <dbReference type="ARBA" id="ARBA00022490"/>
    </source>
</evidence>
<protein>
    <submittedName>
        <fullName evidence="9">NACHT, LRR and PYD domains-containing protein 10</fullName>
    </submittedName>
</protein>
<name>A0A5A9PAP3_9TELE</name>
<sequence length="882" mass="100624">MADSDEGPDTEEMSWSSTRSNKTFTEKKLGSTPRFYRRKTGPDTEEMSRSSKPSVSRRVSRIVAQGPDSGANFDAGMLDNKIRTDSEFQEHGLTERYLHQMTEWTEAVDRYKMSIKQKYIQDEDQSLAKLYTEPVIVQEMRNGGFKNVHVDELFEPKSIKEPILILQGNSGSGKSYIAQKILLDWASGERYHKFELVFYLRCEELWSMRGETVVRGRFLSPNAGSFRCSLTNLVFVMEGKGEMLYKIGSWDPQLLDGLGQMQPAGPLYNIDCFEGSISQLHLPHCEILSETKDSLAVARFIDGNVEILQPLKVTETHVIVDITKLSMFGLLKIWFPYSPVSAQVLLFLRPITVAKKQKILNVHLLPWNVPLPEDELFECNFGPNFHPTYQVFLDVRIEEVRLGLSETTNTEKEVWKQRRVPLSGSAFVDKHRNQLIQKVTSVMEIADCLRSRDMITSEKYEKVHTAEPSQEKMRILFTVLDSSVTVKEEFYRLLEEKVPLVVDELKSLELRSFRNDTLLEDYLDQPGPSSMSHTSQLSSSSEPSTEVWKTVENPQEAIRLFFERLREGGKRHPSLLLSLDARDTDEERDRSLISFYKQRREKDQWAAPLRCHIQGNAAETTLFEGETDHLLPTASSVLLESDLLIMAGRMIGHSLINQGPALAGLSLAIVYSLTSETKDTSTTKLCLEDCPDIEHRETIALVLGPLSTQLKQLKKGFKETGVWPFLSFRPDVLPRLFPRESEAEITPQMILQAIQWPQLQHSADSEDSESDDLQPEKLNLISGFVRTFVEHVNIFVLHDIKALFLFISASPKNLRKLMKFWVGWEVVPRTLNLEIVLSTGQNPFPKAYTRYERLPDHYTSLSAFTADMMVCLRSVESGFGLV</sequence>
<dbReference type="SUPFAM" id="SSF47986">
    <property type="entry name" value="DEATH domain"/>
    <property type="match status" value="1"/>
</dbReference>
<dbReference type="InterPro" id="IPR001315">
    <property type="entry name" value="CARD"/>
</dbReference>
<reference evidence="9 10" key="1">
    <citation type="journal article" date="2019" name="Mol. Ecol. Resour.">
        <title>Chromosome-level genome assembly of Triplophysa tibetana, a fish adapted to the harsh high-altitude environment of the Tibetan Plateau.</title>
        <authorList>
            <person name="Yang X."/>
            <person name="Liu H."/>
            <person name="Ma Z."/>
            <person name="Zou Y."/>
            <person name="Zou M."/>
            <person name="Mao Y."/>
            <person name="Li X."/>
            <person name="Wang H."/>
            <person name="Chen T."/>
            <person name="Wang W."/>
            <person name="Yang R."/>
        </authorList>
    </citation>
    <scope>NUCLEOTIDE SEQUENCE [LARGE SCALE GENOMIC DNA]</scope>
    <source>
        <strain evidence="9">TTIB1903HZAU</strain>
        <tissue evidence="9">Muscle</tissue>
    </source>
</reference>
<keyword evidence="10" id="KW-1185">Reference proteome</keyword>
<dbReference type="InterPro" id="IPR011029">
    <property type="entry name" value="DEATH-like_dom_sf"/>
</dbReference>
<keyword evidence="3" id="KW-0399">Innate immunity</keyword>
<dbReference type="AlphaFoldDB" id="A0A5A9PAP3"/>
<evidence type="ECO:0000256" key="4">
    <source>
        <dbReference type="ARBA" id="ARBA00022859"/>
    </source>
</evidence>
<feature type="compositionally biased region" description="Basic and acidic residues" evidence="6">
    <location>
        <begin position="40"/>
        <end position="49"/>
    </location>
</feature>
<dbReference type="Pfam" id="PF00619">
    <property type="entry name" value="CARD"/>
    <property type="match status" value="1"/>
</dbReference>
<proteinExistence type="predicted"/>
<dbReference type="EMBL" id="SOYY01000007">
    <property type="protein sequence ID" value="KAA0718725.1"/>
    <property type="molecule type" value="Genomic_DNA"/>
</dbReference>
<evidence type="ECO:0000256" key="1">
    <source>
        <dbReference type="ARBA" id="ARBA00004514"/>
    </source>
</evidence>
<dbReference type="InterPro" id="IPR025307">
    <property type="entry name" value="FIIND_dom"/>
</dbReference>
<dbReference type="GO" id="GO:0042981">
    <property type="term" value="P:regulation of apoptotic process"/>
    <property type="evidence" value="ECO:0007669"/>
    <property type="project" value="InterPro"/>
</dbReference>
<dbReference type="GO" id="GO:0006954">
    <property type="term" value="P:inflammatory response"/>
    <property type="evidence" value="ECO:0007669"/>
    <property type="project" value="UniProtKB-KW"/>
</dbReference>
<keyword evidence="2" id="KW-0963">Cytoplasm</keyword>
<dbReference type="PROSITE" id="PS50209">
    <property type="entry name" value="CARD"/>
    <property type="match status" value="1"/>
</dbReference>
<evidence type="ECO:0000313" key="10">
    <source>
        <dbReference type="Proteomes" id="UP000324632"/>
    </source>
</evidence>
<evidence type="ECO:0000256" key="6">
    <source>
        <dbReference type="SAM" id="MobiDB-lite"/>
    </source>
</evidence>
<dbReference type="Proteomes" id="UP000324632">
    <property type="component" value="Chromosome 7"/>
</dbReference>
<evidence type="ECO:0000313" key="9">
    <source>
        <dbReference type="EMBL" id="KAA0718725.1"/>
    </source>
</evidence>
<dbReference type="InterPro" id="IPR027417">
    <property type="entry name" value="P-loop_NTPase"/>
</dbReference>
<dbReference type="InterPro" id="IPR007111">
    <property type="entry name" value="NACHT_NTPase"/>
</dbReference>
<evidence type="ECO:0000259" key="8">
    <source>
        <dbReference type="PROSITE" id="PS51830"/>
    </source>
</evidence>
<comment type="caution">
    <text evidence="9">The sequence shown here is derived from an EMBL/GenBank/DDBJ whole genome shotgun (WGS) entry which is preliminary data.</text>
</comment>
<feature type="domain" description="CARD" evidence="7">
    <location>
        <begin position="427"/>
        <end position="480"/>
    </location>
</feature>
<dbReference type="GO" id="GO:0045087">
    <property type="term" value="P:innate immune response"/>
    <property type="evidence" value="ECO:0007669"/>
    <property type="project" value="UniProtKB-KW"/>
</dbReference>
<accession>A0A5A9PAP3</accession>
<feature type="compositionally biased region" description="Acidic residues" evidence="6">
    <location>
        <begin position="1"/>
        <end position="12"/>
    </location>
</feature>
<feature type="domain" description="FIIND" evidence="8">
    <location>
        <begin position="194"/>
        <end position="505"/>
    </location>
</feature>
<dbReference type="InterPro" id="IPR051249">
    <property type="entry name" value="NLRP_Inflammasome"/>
</dbReference>
<feature type="region of interest" description="Disordered" evidence="6">
    <location>
        <begin position="1"/>
        <end position="59"/>
    </location>
</feature>
<organism evidence="9 10">
    <name type="scientific">Triplophysa tibetana</name>
    <dbReference type="NCBI Taxonomy" id="1572043"/>
    <lineage>
        <taxon>Eukaryota</taxon>
        <taxon>Metazoa</taxon>
        <taxon>Chordata</taxon>
        <taxon>Craniata</taxon>
        <taxon>Vertebrata</taxon>
        <taxon>Euteleostomi</taxon>
        <taxon>Actinopterygii</taxon>
        <taxon>Neopterygii</taxon>
        <taxon>Teleostei</taxon>
        <taxon>Ostariophysi</taxon>
        <taxon>Cypriniformes</taxon>
        <taxon>Nemacheilidae</taxon>
        <taxon>Triplophysa</taxon>
    </lineage>
</organism>
<dbReference type="InterPro" id="IPR033516">
    <property type="entry name" value="CARD8/ASC/NALP1_CARD"/>
</dbReference>
<evidence type="ECO:0000259" key="7">
    <source>
        <dbReference type="PROSITE" id="PS50209"/>
    </source>
</evidence>
<evidence type="ECO:0000256" key="5">
    <source>
        <dbReference type="ARBA" id="ARBA00023198"/>
    </source>
</evidence>
<gene>
    <name evidence="9" type="ORF">E1301_Tti014645</name>
</gene>